<feature type="region of interest" description="Disordered" evidence="1">
    <location>
        <begin position="38"/>
        <end position="63"/>
    </location>
</feature>
<reference evidence="2 3" key="1">
    <citation type="journal article" date="2021" name="J. Hered.">
        <title>A chromosome-level genome assembly of the parasitoid wasp, Cotesia glomerata (Hymenoptera: Braconidae).</title>
        <authorList>
            <person name="Pinto B.J."/>
            <person name="Weis J.J."/>
            <person name="Gamble T."/>
            <person name="Ode P.J."/>
            <person name="Paul R."/>
            <person name="Zaspel J.M."/>
        </authorList>
    </citation>
    <scope>NUCLEOTIDE SEQUENCE [LARGE SCALE GENOMIC DNA]</scope>
    <source>
        <strain evidence="2">CgM1</strain>
    </source>
</reference>
<dbReference type="EMBL" id="JAHXZJ010000001">
    <property type="protein sequence ID" value="KAH0568578.1"/>
    <property type="molecule type" value="Genomic_DNA"/>
</dbReference>
<keyword evidence="3" id="KW-1185">Reference proteome</keyword>
<sequence>METEAYINYVWKKINAKWVTKKMCLLTLHRAKRQEYSEVEELERGSERSSIKRKEEDGLDREGEQSLYGLGWLRKRDKDTDGWDDVGG</sequence>
<evidence type="ECO:0000313" key="3">
    <source>
        <dbReference type="Proteomes" id="UP000826195"/>
    </source>
</evidence>
<name>A0AAV7IVI9_COTGL</name>
<evidence type="ECO:0000256" key="1">
    <source>
        <dbReference type="SAM" id="MobiDB-lite"/>
    </source>
</evidence>
<protein>
    <submittedName>
        <fullName evidence="2">Uncharacterized protein</fullName>
    </submittedName>
</protein>
<feature type="compositionally biased region" description="Basic and acidic residues" evidence="1">
    <location>
        <begin position="42"/>
        <end position="63"/>
    </location>
</feature>
<comment type="caution">
    <text evidence="2">The sequence shown here is derived from an EMBL/GenBank/DDBJ whole genome shotgun (WGS) entry which is preliminary data.</text>
</comment>
<dbReference type="AlphaFoldDB" id="A0AAV7IVI9"/>
<gene>
    <name evidence="2" type="ORF">KQX54_021234</name>
</gene>
<evidence type="ECO:0000313" key="2">
    <source>
        <dbReference type="EMBL" id="KAH0568578.1"/>
    </source>
</evidence>
<organism evidence="2 3">
    <name type="scientific">Cotesia glomerata</name>
    <name type="common">Lepidopteran parasitic wasp</name>
    <name type="synonym">Apanteles glomeratus</name>
    <dbReference type="NCBI Taxonomy" id="32391"/>
    <lineage>
        <taxon>Eukaryota</taxon>
        <taxon>Metazoa</taxon>
        <taxon>Ecdysozoa</taxon>
        <taxon>Arthropoda</taxon>
        <taxon>Hexapoda</taxon>
        <taxon>Insecta</taxon>
        <taxon>Pterygota</taxon>
        <taxon>Neoptera</taxon>
        <taxon>Endopterygota</taxon>
        <taxon>Hymenoptera</taxon>
        <taxon>Apocrita</taxon>
        <taxon>Ichneumonoidea</taxon>
        <taxon>Braconidae</taxon>
        <taxon>Microgastrinae</taxon>
        <taxon>Cotesia</taxon>
    </lineage>
</organism>
<accession>A0AAV7IVI9</accession>
<proteinExistence type="predicted"/>
<dbReference type="Proteomes" id="UP000826195">
    <property type="component" value="Unassembled WGS sequence"/>
</dbReference>